<dbReference type="OrthoDB" id="5985073at2759"/>
<dbReference type="AlphaFoldDB" id="A0A835VK51"/>
<dbReference type="EMBL" id="JADCNL010000001">
    <property type="protein sequence ID" value="KAG0499526.1"/>
    <property type="molecule type" value="Genomic_DNA"/>
</dbReference>
<comment type="caution">
    <text evidence="2">The sequence shown here is derived from an EMBL/GenBank/DDBJ whole genome shotgun (WGS) entry which is preliminary data.</text>
</comment>
<accession>A0A835VK51</accession>
<evidence type="ECO:0000313" key="3">
    <source>
        <dbReference type="Proteomes" id="UP000636800"/>
    </source>
</evidence>
<dbReference type="Proteomes" id="UP000636800">
    <property type="component" value="Chromosome 1"/>
</dbReference>
<feature type="region of interest" description="Disordered" evidence="1">
    <location>
        <begin position="48"/>
        <end position="80"/>
    </location>
</feature>
<name>A0A835VK51_VANPL</name>
<evidence type="ECO:0000256" key="1">
    <source>
        <dbReference type="SAM" id="MobiDB-lite"/>
    </source>
</evidence>
<keyword evidence="3" id="KW-1185">Reference proteome</keyword>
<proteinExistence type="predicted"/>
<organism evidence="2 3">
    <name type="scientific">Vanilla planifolia</name>
    <name type="common">Vanilla</name>
    <dbReference type="NCBI Taxonomy" id="51239"/>
    <lineage>
        <taxon>Eukaryota</taxon>
        <taxon>Viridiplantae</taxon>
        <taxon>Streptophyta</taxon>
        <taxon>Embryophyta</taxon>
        <taxon>Tracheophyta</taxon>
        <taxon>Spermatophyta</taxon>
        <taxon>Magnoliopsida</taxon>
        <taxon>Liliopsida</taxon>
        <taxon>Asparagales</taxon>
        <taxon>Orchidaceae</taxon>
        <taxon>Vanilloideae</taxon>
        <taxon>Vanilleae</taxon>
        <taxon>Vanilla</taxon>
    </lineage>
</organism>
<reference evidence="2 3" key="1">
    <citation type="journal article" date="2020" name="Nat. Food">
        <title>A phased Vanilla planifolia genome enables genetic improvement of flavour and production.</title>
        <authorList>
            <person name="Hasing T."/>
            <person name="Tang H."/>
            <person name="Brym M."/>
            <person name="Khazi F."/>
            <person name="Huang T."/>
            <person name="Chambers A.H."/>
        </authorList>
    </citation>
    <scope>NUCLEOTIDE SEQUENCE [LARGE SCALE GENOMIC DNA]</scope>
    <source>
        <tissue evidence="2">Leaf</tissue>
    </source>
</reference>
<gene>
    <name evidence="2" type="ORF">HPP92_004217</name>
</gene>
<evidence type="ECO:0000313" key="2">
    <source>
        <dbReference type="EMBL" id="KAG0499526.1"/>
    </source>
</evidence>
<sequence length="105" mass="11811">MQASFLSAGQYAAGENINNGIDWSGWFEHIIELRRRFQSSLRTFCRSQPSRPAVSPVEHWGSRPLQAPCEPRPPLDGSYKTTSARSMRLNIINQLKPLSPSGELQ</sequence>
<protein>
    <submittedName>
        <fullName evidence="2">Uncharacterized protein</fullName>
    </submittedName>
</protein>